<proteinExistence type="predicted"/>
<keyword evidence="3" id="KW-0808">Transferase</keyword>
<dbReference type="SUPFAM" id="SSF53756">
    <property type="entry name" value="UDP-Glycosyltransferase/glycogen phosphorylase"/>
    <property type="match status" value="1"/>
</dbReference>
<keyword evidence="4" id="KW-1185">Reference proteome</keyword>
<feature type="domain" description="Glycosyltransferase subfamily 4-like N-terminal" evidence="2">
    <location>
        <begin position="12"/>
        <end position="160"/>
    </location>
</feature>
<dbReference type="PANTHER" id="PTHR12526:SF630">
    <property type="entry name" value="GLYCOSYLTRANSFERASE"/>
    <property type="match status" value="1"/>
</dbReference>
<dbReference type="Pfam" id="PF13439">
    <property type="entry name" value="Glyco_transf_4"/>
    <property type="match status" value="1"/>
</dbReference>
<feature type="domain" description="Glycosyl transferase family 1" evidence="1">
    <location>
        <begin position="175"/>
        <end position="332"/>
    </location>
</feature>
<sequence length="357" mass="40950">MRIVQIIDSLEVGGAEQMAVNYANVLSKEITFSGLVSTRSEGNLKSKIDKEVGYLFLNKRNAIDLVAVFNLKSYCKKYKIEYIHAHGTSYFISFLLKLVYPKIKIIWHDHTGARSDEKLKQNKLLWFCSFFFNGIIVVDHTLEKWCLNTLNFKKVLYLPNFTLFSDSESEITFLKGKEGKRILCLANLRYPKNHSLLLKGAIKIKKEYPDWTFHLVGKDLHDEYSKQLKETIKANDLNETVYIYGLRDDTAHIIKQATVCVLTSVSEGLPVALLEYGLNKKPVVVTDVGEIPLIIHDGKNGFIVPSENEELFYKSVVALIKNSDLRFKFGEALHETVMKNNSEQAVLKEYLEWLKNI</sequence>
<protein>
    <submittedName>
        <fullName evidence="3">Glycosyltransferase</fullName>
    </submittedName>
</protein>
<reference evidence="3 4" key="1">
    <citation type="submission" date="2018-04" db="EMBL/GenBank/DDBJ databases">
        <title>Flavobacterium sp. nov., isolated from glacier ice.</title>
        <authorList>
            <person name="Liu Q."/>
            <person name="Xin Y.-H."/>
        </authorList>
    </citation>
    <scope>NUCLEOTIDE SEQUENCE [LARGE SCALE GENOMIC DNA]</scope>
    <source>
        <strain evidence="3 4">RB1R5</strain>
    </source>
</reference>
<organism evidence="3 4">
    <name type="scientific">Flavobacterium psychrotolerans</name>
    <dbReference type="NCBI Taxonomy" id="2169410"/>
    <lineage>
        <taxon>Bacteria</taxon>
        <taxon>Pseudomonadati</taxon>
        <taxon>Bacteroidota</taxon>
        <taxon>Flavobacteriia</taxon>
        <taxon>Flavobacteriales</taxon>
        <taxon>Flavobacteriaceae</taxon>
        <taxon>Flavobacterium</taxon>
    </lineage>
</organism>
<evidence type="ECO:0000313" key="3">
    <source>
        <dbReference type="EMBL" id="PWA07488.1"/>
    </source>
</evidence>
<gene>
    <name evidence="3" type="ORF">DB895_01885</name>
</gene>
<dbReference type="PANTHER" id="PTHR12526">
    <property type="entry name" value="GLYCOSYLTRANSFERASE"/>
    <property type="match status" value="1"/>
</dbReference>
<evidence type="ECO:0000259" key="1">
    <source>
        <dbReference type="Pfam" id="PF00534"/>
    </source>
</evidence>
<dbReference type="Proteomes" id="UP000245449">
    <property type="component" value="Unassembled WGS sequence"/>
</dbReference>
<dbReference type="CDD" id="cd03811">
    <property type="entry name" value="GT4_GT28_WabH-like"/>
    <property type="match status" value="1"/>
</dbReference>
<dbReference type="GO" id="GO:0016757">
    <property type="term" value="F:glycosyltransferase activity"/>
    <property type="evidence" value="ECO:0007669"/>
    <property type="project" value="UniProtKB-ARBA"/>
</dbReference>
<dbReference type="RefSeq" id="WP_116723634.1">
    <property type="nucleotide sequence ID" value="NZ_QCZI01000001.1"/>
</dbReference>
<evidence type="ECO:0000259" key="2">
    <source>
        <dbReference type="Pfam" id="PF13439"/>
    </source>
</evidence>
<comment type="caution">
    <text evidence="3">The sequence shown here is derived from an EMBL/GenBank/DDBJ whole genome shotgun (WGS) entry which is preliminary data.</text>
</comment>
<evidence type="ECO:0000313" key="4">
    <source>
        <dbReference type="Proteomes" id="UP000245449"/>
    </source>
</evidence>
<dbReference type="InterPro" id="IPR028098">
    <property type="entry name" value="Glyco_trans_4-like_N"/>
</dbReference>
<dbReference type="InterPro" id="IPR001296">
    <property type="entry name" value="Glyco_trans_1"/>
</dbReference>
<dbReference type="OrthoDB" id="823685at2"/>
<name>A0A2U1JRN5_9FLAO</name>
<dbReference type="AlphaFoldDB" id="A0A2U1JRN5"/>
<dbReference type="Gene3D" id="3.40.50.2000">
    <property type="entry name" value="Glycogen Phosphorylase B"/>
    <property type="match status" value="2"/>
</dbReference>
<accession>A0A2U1JRN5</accession>
<dbReference type="EMBL" id="QCZI01000001">
    <property type="protein sequence ID" value="PWA07488.1"/>
    <property type="molecule type" value="Genomic_DNA"/>
</dbReference>
<dbReference type="Pfam" id="PF00534">
    <property type="entry name" value="Glycos_transf_1"/>
    <property type="match status" value="1"/>
</dbReference>